<dbReference type="Proteomes" id="UP000539111">
    <property type="component" value="Unassembled WGS sequence"/>
</dbReference>
<feature type="domain" description="Creatinase N-terminal" evidence="2">
    <location>
        <begin position="12"/>
        <end position="152"/>
    </location>
</feature>
<keyword evidence="3" id="KW-0645">Protease</keyword>
<dbReference type="InterPro" id="IPR050659">
    <property type="entry name" value="Peptidase_M24B"/>
</dbReference>
<dbReference type="Pfam" id="PF00557">
    <property type="entry name" value="Peptidase_M24"/>
    <property type="match status" value="1"/>
</dbReference>
<gene>
    <name evidence="3" type="ORF">BJY26_001340</name>
</gene>
<sequence>MAFLTADVAQRRYEGLRTVLRENSLDAVVISGPEFFFFFTNYVLDVRTWERPIALVIPADGRPFALMHELSTHGVGMAIDSGRIWIDDVRFYAEHPRLTARVPQRPQFAHALRDMLAEHGLSRATLGFDTPPADLAVLQHIAPSLELRSAADQLIPLRWVKSDEELTLVRRAAEIADFGQECYRRNLAAGRFIQELDDHVVAEISAEACLRIPGEDLFVRIHSERGPESAAPHGGPRTGNRIQPGDGIVNILVAQLNGVTVENERTWFVGTPTQQQEHCYQTILEAQEAAIEQMVAGTPMCDVDAAAAAVATREGLGEHYLHRAGHGMGIAGHEWPEDIAFSTRALLAGEVYSAEPGLYVRGVGGFRHDDTVIVGDTAPEVVTHSSKDIGEQTVTA</sequence>
<keyword evidence="4" id="KW-1185">Reference proteome</keyword>
<dbReference type="SUPFAM" id="SSF55920">
    <property type="entry name" value="Creatinase/aminopeptidase"/>
    <property type="match status" value="1"/>
</dbReference>
<evidence type="ECO:0000313" key="3">
    <source>
        <dbReference type="EMBL" id="NYI67034.1"/>
    </source>
</evidence>
<evidence type="ECO:0000259" key="2">
    <source>
        <dbReference type="Pfam" id="PF01321"/>
    </source>
</evidence>
<dbReference type="InterPro" id="IPR000994">
    <property type="entry name" value="Pept_M24"/>
</dbReference>
<evidence type="ECO:0000259" key="1">
    <source>
        <dbReference type="Pfam" id="PF00557"/>
    </source>
</evidence>
<dbReference type="GO" id="GO:0004177">
    <property type="term" value="F:aminopeptidase activity"/>
    <property type="evidence" value="ECO:0007669"/>
    <property type="project" value="UniProtKB-KW"/>
</dbReference>
<accession>A0A7Z0A9T1</accession>
<dbReference type="RefSeq" id="WP_179426746.1">
    <property type="nucleotide sequence ID" value="NZ_JACBZP010000001.1"/>
</dbReference>
<proteinExistence type="predicted"/>
<dbReference type="CDD" id="cd01066">
    <property type="entry name" value="APP_MetAP"/>
    <property type="match status" value="1"/>
</dbReference>
<dbReference type="AlphaFoldDB" id="A0A7Z0A9T1"/>
<name>A0A7Z0A9T1_9MICO</name>
<evidence type="ECO:0000313" key="4">
    <source>
        <dbReference type="Proteomes" id="UP000539111"/>
    </source>
</evidence>
<dbReference type="SUPFAM" id="SSF53092">
    <property type="entry name" value="Creatinase/prolidase N-terminal domain"/>
    <property type="match status" value="1"/>
</dbReference>
<comment type="caution">
    <text evidence="3">The sequence shown here is derived from an EMBL/GenBank/DDBJ whole genome shotgun (WGS) entry which is preliminary data.</text>
</comment>
<organism evidence="3 4">
    <name type="scientific">Spelaeicoccus albus</name>
    <dbReference type="NCBI Taxonomy" id="1280376"/>
    <lineage>
        <taxon>Bacteria</taxon>
        <taxon>Bacillati</taxon>
        <taxon>Actinomycetota</taxon>
        <taxon>Actinomycetes</taxon>
        <taxon>Micrococcales</taxon>
        <taxon>Brevibacteriaceae</taxon>
        <taxon>Spelaeicoccus</taxon>
    </lineage>
</organism>
<dbReference type="InterPro" id="IPR036005">
    <property type="entry name" value="Creatinase/aminopeptidase-like"/>
</dbReference>
<feature type="domain" description="Peptidase M24" evidence="1">
    <location>
        <begin position="169"/>
        <end position="375"/>
    </location>
</feature>
<dbReference type="PANTHER" id="PTHR46112">
    <property type="entry name" value="AMINOPEPTIDASE"/>
    <property type="match status" value="1"/>
</dbReference>
<dbReference type="EMBL" id="JACBZP010000001">
    <property type="protein sequence ID" value="NYI67034.1"/>
    <property type="molecule type" value="Genomic_DNA"/>
</dbReference>
<dbReference type="Gene3D" id="3.90.230.10">
    <property type="entry name" value="Creatinase/methionine aminopeptidase superfamily"/>
    <property type="match status" value="1"/>
</dbReference>
<dbReference type="InterPro" id="IPR029149">
    <property type="entry name" value="Creatin/AminoP/Spt16_N"/>
</dbReference>
<keyword evidence="3" id="KW-0378">Hydrolase</keyword>
<protein>
    <submittedName>
        <fullName evidence="3">Xaa-Pro aminopeptidase</fullName>
    </submittedName>
</protein>
<dbReference type="Gene3D" id="3.40.350.10">
    <property type="entry name" value="Creatinase/prolidase N-terminal domain"/>
    <property type="match status" value="1"/>
</dbReference>
<dbReference type="PANTHER" id="PTHR46112:SF2">
    <property type="entry name" value="XAA-PRO AMINOPEPTIDASE P-RELATED"/>
    <property type="match status" value="1"/>
</dbReference>
<keyword evidence="3" id="KW-0031">Aminopeptidase</keyword>
<dbReference type="InterPro" id="IPR000587">
    <property type="entry name" value="Creatinase_N"/>
</dbReference>
<dbReference type="Pfam" id="PF01321">
    <property type="entry name" value="Creatinase_N"/>
    <property type="match status" value="1"/>
</dbReference>
<reference evidence="3 4" key="1">
    <citation type="submission" date="2020-07" db="EMBL/GenBank/DDBJ databases">
        <title>Sequencing the genomes of 1000 actinobacteria strains.</title>
        <authorList>
            <person name="Klenk H.-P."/>
        </authorList>
    </citation>
    <scope>NUCLEOTIDE SEQUENCE [LARGE SCALE GENOMIC DNA]</scope>
    <source>
        <strain evidence="3 4">DSM 26341</strain>
    </source>
</reference>